<keyword evidence="2" id="KW-0949">S-adenosyl-L-methionine</keyword>
<dbReference type="GO" id="GO:0030791">
    <property type="term" value="F:arsenite methyltransferase activity"/>
    <property type="evidence" value="ECO:0007669"/>
    <property type="project" value="UniProtKB-EC"/>
</dbReference>
<dbReference type="AlphaFoldDB" id="A0A515D7Q8"/>
<name>A0A515D7Q8_9BURK</name>
<dbReference type="EC" id="2.1.1.137" evidence="4"/>
<dbReference type="InterPro" id="IPR025714">
    <property type="entry name" value="Methyltranfer_dom"/>
</dbReference>
<proteinExistence type="inferred from homology"/>
<comment type="similarity">
    <text evidence="3">Belongs to the methyltransferase superfamily. Arsenite methyltransferase family.</text>
</comment>
<dbReference type="Gene3D" id="3.40.5.100">
    <property type="match status" value="1"/>
</dbReference>
<dbReference type="SUPFAM" id="SSF53335">
    <property type="entry name" value="S-adenosyl-L-methionine-dependent methyltransferases"/>
    <property type="match status" value="1"/>
</dbReference>
<comment type="catalytic activity">
    <reaction evidence="7">
        <text>arsenic triglutathione + 2 [thioredoxin]-dithiol + 2 S-adenosyl-L-methionine + H2O = dimethylarsinous acid + 2 [thioredoxin]-disulfide + 3 glutathione + 2 S-adenosyl-L-homocysteine + 2 H(+)</text>
        <dbReference type="Rhea" id="RHEA:69464"/>
        <dbReference type="Rhea" id="RHEA-COMP:10698"/>
        <dbReference type="Rhea" id="RHEA-COMP:10700"/>
        <dbReference type="ChEBI" id="CHEBI:15377"/>
        <dbReference type="ChEBI" id="CHEBI:15378"/>
        <dbReference type="ChEBI" id="CHEBI:23808"/>
        <dbReference type="ChEBI" id="CHEBI:29950"/>
        <dbReference type="ChEBI" id="CHEBI:50058"/>
        <dbReference type="ChEBI" id="CHEBI:57856"/>
        <dbReference type="ChEBI" id="CHEBI:57925"/>
        <dbReference type="ChEBI" id="CHEBI:59789"/>
        <dbReference type="ChEBI" id="CHEBI:183640"/>
        <dbReference type="EC" id="2.1.1.137"/>
    </reaction>
</comment>
<evidence type="ECO:0000256" key="4">
    <source>
        <dbReference type="ARBA" id="ARBA00034521"/>
    </source>
</evidence>
<dbReference type="EMBL" id="CP035503">
    <property type="protein sequence ID" value="QDL36436.1"/>
    <property type="molecule type" value="Genomic_DNA"/>
</dbReference>
<evidence type="ECO:0000256" key="5">
    <source>
        <dbReference type="ARBA" id="ARBA00034545"/>
    </source>
</evidence>
<evidence type="ECO:0000313" key="10">
    <source>
        <dbReference type="EMBL" id="QDL36436.1"/>
    </source>
</evidence>
<dbReference type="Pfam" id="PF13847">
    <property type="entry name" value="Methyltransf_31"/>
    <property type="match status" value="1"/>
</dbReference>
<sequence length="346" mass="38409">MHEVVSDYYGRQLKNSGDLKTNACCDASAVPPWMKPILARVHPEVLSRYYGCGLVCPPLLQGCRVLDLGCGAGRDVYAVAQLVGPAGEVVGVDMTDEQLAVANRHRAFHAQSFGYDNVRFLYGYIEQLDQLDLEPGSFDVIISNCVVNLSPDKESVLRGVHRLLKPGGEFYFADVYADRRVPDSVRNDPVLYGECLGGALYWNDFLRLAQGHGFADSRLVTDRPLDMGDPQLASRLGNLRFFSATYRLFKLEGLESACEDYGQAVVYRGSILEQPDRFVLDKHHDIETGRVFPVCGNTWRMLRETRLAPHFDFIGDFRRHYGLFEGCGGGLPFDATGSESTASACC</sequence>
<evidence type="ECO:0000256" key="2">
    <source>
        <dbReference type="ARBA" id="ARBA00022691"/>
    </source>
</evidence>
<feature type="domain" description="Methyltransferase" evidence="9">
    <location>
        <begin position="61"/>
        <end position="210"/>
    </location>
</feature>
<keyword evidence="10" id="KW-0489">Methyltransferase</keyword>
<dbReference type="RefSeq" id="WP_142817609.1">
    <property type="nucleotide sequence ID" value="NZ_CP035503.1"/>
</dbReference>
<dbReference type="PANTHER" id="PTHR43675">
    <property type="entry name" value="ARSENITE METHYLTRANSFERASE"/>
    <property type="match status" value="1"/>
</dbReference>
<evidence type="ECO:0000256" key="7">
    <source>
        <dbReference type="ARBA" id="ARBA00047943"/>
    </source>
</evidence>
<dbReference type="KEGG" id="rhf:EUB48_03320"/>
<evidence type="ECO:0000259" key="9">
    <source>
        <dbReference type="Pfam" id="PF13847"/>
    </source>
</evidence>
<keyword evidence="11" id="KW-1185">Reference proteome</keyword>
<evidence type="ECO:0000256" key="1">
    <source>
        <dbReference type="ARBA" id="ARBA00022679"/>
    </source>
</evidence>
<dbReference type="Gene3D" id="3.40.50.150">
    <property type="entry name" value="Vaccinia Virus protein VP39"/>
    <property type="match status" value="1"/>
</dbReference>
<keyword evidence="1 10" id="KW-0808">Transferase</keyword>
<dbReference type="PANTHER" id="PTHR43675:SF8">
    <property type="entry name" value="ARSENITE METHYLTRANSFERASE"/>
    <property type="match status" value="1"/>
</dbReference>
<evidence type="ECO:0000256" key="3">
    <source>
        <dbReference type="ARBA" id="ARBA00034487"/>
    </source>
</evidence>
<evidence type="ECO:0000313" key="11">
    <source>
        <dbReference type="Proteomes" id="UP000316798"/>
    </source>
</evidence>
<dbReference type="OrthoDB" id="9772751at2"/>
<dbReference type="InterPro" id="IPR029063">
    <property type="entry name" value="SAM-dependent_MTases_sf"/>
</dbReference>
<dbReference type="InterPro" id="IPR026669">
    <property type="entry name" value="Arsenite_MeTrfase-like"/>
</dbReference>
<protein>
    <recommendedName>
        <fullName evidence="5">Arsenite methyltransferase</fullName>
        <ecNumber evidence="4">2.1.1.137</ecNumber>
    </recommendedName>
</protein>
<evidence type="ECO:0000256" key="8">
    <source>
        <dbReference type="ARBA" id="ARBA00048428"/>
    </source>
</evidence>
<reference evidence="10 11" key="1">
    <citation type="submission" date="2019-01" db="EMBL/GenBank/DDBJ databases">
        <title>Genomic insights into a novel species Rhodoferax sp.</title>
        <authorList>
            <person name="Jin L."/>
        </authorList>
    </citation>
    <scope>NUCLEOTIDE SEQUENCE [LARGE SCALE GENOMIC DNA]</scope>
    <source>
        <strain evidence="10 11">CHu59-6-5</strain>
    </source>
</reference>
<comment type="catalytic activity">
    <reaction evidence="6">
        <text>arsenic triglutathione + [thioredoxin]-dithiol + S-adenosyl-L-methionine + 2 H2O = methylarsonous acid + [thioredoxin]-disulfide + 3 glutathione + S-adenosyl-L-homocysteine + H(+)</text>
        <dbReference type="Rhea" id="RHEA:69460"/>
        <dbReference type="Rhea" id="RHEA-COMP:10698"/>
        <dbReference type="Rhea" id="RHEA-COMP:10700"/>
        <dbReference type="ChEBI" id="CHEBI:15377"/>
        <dbReference type="ChEBI" id="CHEBI:15378"/>
        <dbReference type="ChEBI" id="CHEBI:17826"/>
        <dbReference type="ChEBI" id="CHEBI:29950"/>
        <dbReference type="ChEBI" id="CHEBI:50058"/>
        <dbReference type="ChEBI" id="CHEBI:57856"/>
        <dbReference type="ChEBI" id="CHEBI:57925"/>
        <dbReference type="ChEBI" id="CHEBI:59789"/>
        <dbReference type="ChEBI" id="CHEBI:183640"/>
        <dbReference type="EC" id="2.1.1.137"/>
    </reaction>
</comment>
<evidence type="ECO:0000256" key="6">
    <source>
        <dbReference type="ARBA" id="ARBA00047941"/>
    </source>
</evidence>
<dbReference type="Proteomes" id="UP000316798">
    <property type="component" value="Chromosome"/>
</dbReference>
<organism evidence="10 11">
    <name type="scientific">Rhodoferax sediminis</name>
    <dbReference type="NCBI Taxonomy" id="2509614"/>
    <lineage>
        <taxon>Bacteria</taxon>
        <taxon>Pseudomonadati</taxon>
        <taxon>Pseudomonadota</taxon>
        <taxon>Betaproteobacteria</taxon>
        <taxon>Burkholderiales</taxon>
        <taxon>Comamonadaceae</taxon>
        <taxon>Rhodoferax</taxon>
    </lineage>
</organism>
<dbReference type="CDD" id="cd02440">
    <property type="entry name" value="AdoMet_MTases"/>
    <property type="match status" value="1"/>
</dbReference>
<comment type="catalytic activity">
    <reaction evidence="8">
        <text>arsenic triglutathione + 3 [thioredoxin]-dithiol + 3 S-adenosyl-L-methionine = trimethylarsine + 3 [thioredoxin]-disulfide + 3 glutathione + 3 S-adenosyl-L-homocysteine + 3 H(+)</text>
        <dbReference type="Rhea" id="RHEA:69432"/>
        <dbReference type="Rhea" id="RHEA-COMP:10698"/>
        <dbReference type="Rhea" id="RHEA-COMP:10700"/>
        <dbReference type="ChEBI" id="CHEBI:15378"/>
        <dbReference type="ChEBI" id="CHEBI:27130"/>
        <dbReference type="ChEBI" id="CHEBI:29950"/>
        <dbReference type="ChEBI" id="CHEBI:50058"/>
        <dbReference type="ChEBI" id="CHEBI:57856"/>
        <dbReference type="ChEBI" id="CHEBI:57925"/>
        <dbReference type="ChEBI" id="CHEBI:59789"/>
        <dbReference type="ChEBI" id="CHEBI:183640"/>
        <dbReference type="EC" id="2.1.1.137"/>
    </reaction>
</comment>
<accession>A0A515D7Q8</accession>
<dbReference type="GO" id="GO:0032259">
    <property type="term" value="P:methylation"/>
    <property type="evidence" value="ECO:0007669"/>
    <property type="project" value="UniProtKB-KW"/>
</dbReference>
<gene>
    <name evidence="10" type="ORF">EUB48_03320</name>
</gene>